<proteinExistence type="predicted"/>
<dbReference type="EMBL" id="VSSQ01005781">
    <property type="protein sequence ID" value="MPM30420.1"/>
    <property type="molecule type" value="Genomic_DNA"/>
</dbReference>
<reference evidence="1" key="1">
    <citation type="submission" date="2019-08" db="EMBL/GenBank/DDBJ databases">
        <authorList>
            <person name="Kucharzyk K."/>
            <person name="Murdoch R.W."/>
            <person name="Higgins S."/>
            <person name="Loffler F."/>
        </authorList>
    </citation>
    <scope>NUCLEOTIDE SEQUENCE</scope>
</reference>
<sequence length="53" mass="6040">MLQSCCYEAESVQHCVKKDIQRADVKSTGIKYGIQNVSKTGKQKNGYFKKQEI</sequence>
<name>A0A644YPN3_9ZZZZ</name>
<gene>
    <name evidence="1" type="ORF">SDC9_76970</name>
</gene>
<organism evidence="1">
    <name type="scientific">bioreactor metagenome</name>
    <dbReference type="NCBI Taxonomy" id="1076179"/>
    <lineage>
        <taxon>unclassified sequences</taxon>
        <taxon>metagenomes</taxon>
        <taxon>ecological metagenomes</taxon>
    </lineage>
</organism>
<evidence type="ECO:0000313" key="1">
    <source>
        <dbReference type="EMBL" id="MPM30420.1"/>
    </source>
</evidence>
<comment type="caution">
    <text evidence="1">The sequence shown here is derived from an EMBL/GenBank/DDBJ whole genome shotgun (WGS) entry which is preliminary data.</text>
</comment>
<dbReference type="AlphaFoldDB" id="A0A644YPN3"/>
<protein>
    <submittedName>
        <fullName evidence="1">Uncharacterized protein</fullName>
    </submittedName>
</protein>
<accession>A0A644YPN3</accession>